<dbReference type="Gene3D" id="1.25.40.10">
    <property type="entry name" value="Tetratricopeptide repeat domain"/>
    <property type="match status" value="2"/>
</dbReference>
<dbReference type="Pfam" id="PF13414">
    <property type="entry name" value="TPR_11"/>
    <property type="match status" value="1"/>
</dbReference>
<protein>
    <submittedName>
        <fullName evidence="4">Tetratricopeptide repeat protein</fullName>
    </submittedName>
</protein>
<dbReference type="PANTHER" id="PTHR44943:SF4">
    <property type="entry name" value="TPR REPEAT-CONTAINING PROTEIN MJ0798"/>
    <property type="match status" value="1"/>
</dbReference>
<gene>
    <name evidence="4" type="ORF">LX77_00575</name>
</gene>
<name>A0A327SFX8_9FLAO</name>
<dbReference type="PANTHER" id="PTHR44943">
    <property type="entry name" value="CELLULOSE SYNTHASE OPERON PROTEIN C"/>
    <property type="match status" value="1"/>
</dbReference>
<dbReference type="InterPro" id="IPR051685">
    <property type="entry name" value="Ycf3/AcsC/BcsC/TPR_MFPF"/>
</dbReference>
<evidence type="ECO:0000313" key="4">
    <source>
        <dbReference type="EMBL" id="RAJ28000.1"/>
    </source>
</evidence>
<dbReference type="InterPro" id="IPR011990">
    <property type="entry name" value="TPR-like_helical_dom_sf"/>
</dbReference>
<reference evidence="4 5" key="1">
    <citation type="submission" date="2018-06" db="EMBL/GenBank/DDBJ databases">
        <title>Genomic Encyclopedia of Archaeal and Bacterial Type Strains, Phase II (KMG-II): from individual species to whole genera.</title>
        <authorList>
            <person name="Goeker M."/>
        </authorList>
    </citation>
    <scope>NUCLEOTIDE SEQUENCE [LARGE SCALE GENOMIC DNA]</scope>
    <source>
        <strain evidence="4 5">DSM 12408</strain>
    </source>
</reference>
<feature type="repeat" description="TPR" evidence="3">
    <location>
        <begin position="60"/>
        <end position="93"/>
    </location>
</feature>
<dbReference type="SMART" id="SM00028">
    <property type="entry name" value="TPR"/>
    <property type="match status" value="3"/>
</dbReference>
<dbReference type="AlphaFoldDB" id="A0A327SFX8"/>
<evidence type="ECO:0000256" key="2">
    <source>
        <dbReference type="ARBA" id="ARBA00022803"/>
    </source>
</evidence>
<keyword evidence="5" id="KW-1185">Reference proteome</keyword>
<evidence type="ECO:0000256" key="3">
    <source>
        <dbReference type="PROSITE-ProRule" id="PRU00339"/>
    </source>
</evidence>
<sequence>MTIFEFRNSNMKFLFYLFFFSVAALGQTDFQKTEKLFDSKQFTKAQDLMVSYVKDHPDDLKGIELLGDAYGHQKKWDEAIENYKKLVDLSPRTANYHYKYGGALGMKALSINKLKAVGIIGDAREAFTKAAQLDPKHIDARWALVELYMQLPGIIGGSKSKSLKYADELQNLSKVDGYLAKGYIYEYDKEPALAEKYYKLAITEGGSLNCFEKLTNFYETQKQPDKAIANMEAALGKHNHNALHYQIGKVAAEYNVQLDKGENYLQLYIKNYSAEDGVPKAWANYRLAQIYKHQKKKSAAIKYIDLAITELPNIQPFKLEKVHILKI</sequence>
<keyword evidence="2 3" id="KW-0802">TPR repeat</keyword>
<dbReference type="PROSITE" id="PS50005">
    <property type="entry name" value="TPR"/>
    <property type="match status" value="1"/>
</dbReference>
<dbReference type="EMBL" id="QLLQ01000001">
    <property type="protein sequence ID" value="RAJ28000.1"/>
    <property type="molecule type" value="Genomic_DNA"/>
</dbReference>
<evidence type="ECO:0000256" key="1">
    <source>
        <dbReference type="ARBA" id="ARBA00022737"/>
    </source>
</evidence>
<accession>A0A327SFX8</accession>
<dbReference type="Pfam" id="PF13181">
    <property type="entry name" value="TPR_8"/>
    <property type="match status" value="2"/>
</dbReference>
<comment type="caution">
    <text evidence="4">The sequence shown here is derived from an EMBL/GenBank/DDBJ whole genome shotgun (WGS) entry which is preliminary data.</text>
</comment>
<organism evidence="4 5">
    <name type="scientific">Gelidibacter algens</name>
    <dbReference type="NCBI Taxonomy" id="49280"/>
    <lineage>
        <taxon>Bacteria</taxon>
        <taxon>Pseudomonadati</taxon>
        <taxon>Bacteroidota</taxon>
        <taxon>Flavobacteriia</taxon>
        <taxon>Flavobacteriales</taxon>
        <taxon>Flavobacteriaceae</taxon>
        <taxon>Gelidibacter</taxon>
    </lineage>
</organism>
<dbReference type="InterPro" id="IPR019734">
    <property type="entry name" value="TPR_rpt"/>
</dbReference>
<dbReference type="SUPFAM" id="SSF81901">
    <property type="entry name" value="HCP-like"/>
    <property type="match status" value="1"/>
</dbReference>
<proteinExistence type="predicted"/>
<evidence type="ECO:0000313" key="5">
    <source>
        <dbReference type="Proteomes" id="UP000248987"/>
    </source>
</evidence>
<keyword evidence="1" id="KW-0677">Repeat</keyword>
<dbReference type="Proteomes" id="UP000248987">
    <property type="component" value="Unassembled WGS sequence"/>
</dbReference>